<feature type="non-terminal residue" evidence="1">
    <location>
        <position position="122"/>
    </location>
</feature>
<dbReference type="Proteomes" id="UP000789375">
    <property type="component" value="Unassembled WGS sequence"/>
</dbReference>
<dbReference type="EMBL" id="CAJVPP010016537">
    <property type="protein sequence ID" value="CAG8729890.1"/>
    <property type="molecule type" value="Genomic_DNA"/>
</dbReference>
<protein>
    <submittedName>
        <fullName evidence="1">1406_t:CDS:1</fullName>
    </submittedName>
</protein>
<comment type="caution">
    <text evidence="1">The sequence shown here is derived from an EMBL/GenBank/DDBJ whole genome shotgun (WGS) entry which is preliminary data.</text>
</comment>
<proteinExistence type="predicted"/>
<dbReference type="AlphaFoldDB" id="A0A9N9NFV6"/>
<evidence type="ECO:0000313" key="2">
    <source>
        <dbReference type="Proteomes" id="UP000789375"/>
    </source>
</evidence>
<accession>A0A9N9NFV6</accession>
<evidence type="ECO:0000313" key="1">
    <source>
        <dbReference type="EMBL" id="CAG8729890.1"/>
    </source>
</evidence>
<reference evidence="1" key="1">
    <citation type="submission" date="2021-06" db="EMBL/GenBank/DDBJ databases">
        <authorList>
            <person name="Kallberg Y."/>
            <person name="Tangrot J."/>
            <person name="Rosling A."/>
        </authorList>
    </citation>
    <scope>NUCLEOTIDE SEQUENCE</scope>
    <source>
        <strain evidence="1">87-6 pot B 2015</strain>
    </source>
</reference>
<sequence>DKITYKQQFSLQGTTCMLCQQILHKYLFVNLNSVINKQLPFDKCLVTSIFQYYLTKGNAVFTPNDLLDLINIKNVLDKTCANITNNTCSKDYVSVYTEFDKTYAELNQNFNGIPNPIRSTAL</sequence>
<name>A0A9N9NFV6_FUNMO</name>
<feature type="non-terminal residue" evidence="1">
    <location>
        <position position="1"/>
    </location>
</feature>
<keyword evidence="2" id="KW-1185">Reference proteome</keyword>
<organism evidence="1 2">
    <name type="scientific">Funneliformis mosseae</name>
    <name type="common">Endomycorrhizal fungus</name>
    <name type="synonym">Glomus mosseae</name>
    <dbReference type="NCBI Taxonomy" id="27381"/>
    <lineage>
        <taxon>Eukaryota</taxon>
        <taxon>Fungi</taxon>
        <taxon>Fungi incertae sedis</taxon>
        <taxon>Mucoromycota</taxon>
        <taxon>Glomeromycotina</taxon>
        <taxon>Glomeromycetes</taxon>
        <taxon>Glomerales</taxon>
        <taxon>Glomeraceae</taxon>
        <taxon>Funneliformis</taxon>
    </lineage>
</organism>
<gene>
    <name evidence="1" type="ORF">FMOSSE_LOCUS15590</name>
</gene>